<dbReference type="Proteomes" id="UP001054837">
    <property type="component" value="Unassembled WGS sequence"/>
</dbReference>
<dbReference type="AlphaFoldDB" id="A0AAV4Q059"/>
<evidence type="ECO:0000313" key="3">
    <source>
        <dbReference type="Proteomes" id="UP001054837"/>
    </source>
</evidence>
<feature type="region of interest" description="Disordered" evidence="1">
    <location>
        <begin position="1"/>
        <end position="39"/>
    </location>
</feature>
<evidence type="ECO:0000256" key="1">
    <source>
        <dbReference type="SAM" id="MobiDB-lite"/>
    </source>
</evidence>
<organism evidence="2 3">
    <name type="scientific">Caerostris darwini</name>
    <dbReference type="NCBI Taxonomy" id="1538125"/>
    <lineage>
        <taxon>Eukaryota</taxon>
        <taxon>Metazoa</taxon>
        <taxon>Ecdysozoa</taxon>
        <taxon>Arthropoda</taxon>
        <taxon>Chelicerata</taxon>
        <taxon>Arachnida</taxon>
        <taxon>Araneae</taxon>
        <taxon>Araneomorphae</taxon>
        <taxon>Entelegynae</taxon>
        <taxon>Araneoidea</taxon>
        <taxon>Araneidae</taxon>
        <taxon>Caerostris</taxon>
    </lineage>
</organism>
<proteinExistence type="predicted"/>
<name>A0AAV4Q059_9ARAC</name>
<comment type="caution">
    <text evidence="2">The sequence shown here is derived from an EMBL/GenBank/DDBJ whole genome shotgun (WGS) entry which is preliminary data.</text>
</comment>
<accession>A0AAV4Q059</accession>
<protein>
    <submittedName>
        <fullName evidence="2">Uncharacterized protein</fullName>
    </submittedName>
</protein>
<evidence type="ECO:0000313" key="2">
    <source>
        <dbReference type="EMBL" id="GIY01839.1"/>
    </source>
</evidence>
<sequence>MKAENKVIQSCSSGRWLSGGSRRNDGRDGSPGRRTPRAEQAPLVVELRRLLLIYLVVLLLRREQQVARVPHS</sequence>
<dbReference type="EMBL" id="BPLQ01003613">
    <property type="protein sequence ID" value="GIY01839.1"/>
    <property type="molecule type" value="Genomic_DNA"/>
</dbReference>
<reference evidence="2 3" key="1">
    <citation type="submission" date="2021-06" db="EMBL/GenBank/DDBJ databases">
        <title>Caerostris darwini draft genome.</title>
        <authorList>
            <person name="Kono N."/>
            <person name="Arakawa K."/>
        </authorList>
    </citation>
    <scope>NUCLEOTIDE SEQUENCE [LARGE SCALE GENOMIC DNA]</scope>
</reference>
<feature type="compositionally biased region" description="Basic and acidic residues" evidence="1">
    <location>
        <begin position="22"/>
        <end position="31"/>
    </location>
</feature>
<gene>
    <name evidence="2" type="ORF">CDAR_228991</name>
</gene>
<keyword evidence="3" id="KW-1185">Reference proteome</keyword>
<feature type="compositionally biased region" description="Low complexity" evidence="1">
    <location>
        <begin position="10"/>
        <end position="21"/>
    </location>
</feature>